<accession>A0ABZ3E986</accession>
<organism evidence="1 2">
    <name type="scientific">Marinobacter alkaliphilus</name>
    <dbReference type="NCBI Taxonomy" id="254719"/>
    <lineage>
        <taxon>Bacteria</taxon>
        <taxon>Pseudomonadati</taxon>
        <taxon>Pseudomonadota</taxon>
        <taxon>Gammaproteobacteria</taxon>
        <taxon>Pseudomonadales</taxon>
        <taxon>Marinobacteraceae</taxon>
        <taxon>Marinobacter</taxon>
    </lineage>
</organism>
<proteinExistence type="predicted"/>
<keyword evidence="2" id="KW-1185">Reference proteome</keyword>
<dbReference type="RefSeq" id="WP_342632817.1">
    <property type="nucleotide sequence ID" value="NZ_CP152382.1"/>
</dbReference>
<geneLocation type="plasmid" evidence="1 2">
    <name>unnamed2</name>
</geneLocation>
<gene>
    <name evidence="1" type="ORF">AAGT77_20320</name>
</gene>
<reference evidence="1 2" key="1">
    <citation type="submission" date="2024-04" db="EMBL/GenBank/DDBJ databases">
        <title>Marinobacter sp. SBY-1.</title>
        <authorList>
            <person name="Pan C."/>
        </authorList>
    </citation>
    <scope>NUCLEOTIDE SEQUENCE [LARGE SCALE GENOMIC DNA]</scope>
    <source>
        <strain evidence="1 2">SBY-1</strain>
        <plasmid evidence="1 2">unnamed2</plasmid>
    </source>
</reference>
<protein>
    <recommendedName>
        <fullName evidence="3">BRO family protein</fullName>
    </recommendedName>
</protein>
<sequence length="244" mass="27301">MTTINVTTKKEGDRFFVYWMTTNQAGIIPVEVDIETGDKRILSEMAGLKHLLIEKEVLGMARTGEGLTINVSCGAIRKLLQRKSSKKELVKFSTWLRARFADAVVKAPKKGITPDQVAARMEEQGKSVADPIVINEDYESRDTIQTALGKVCISHHAVYRLEERLGMKNSSAAWRLIRKTLQTDNLTPAQLPESVRNKKRRKYCDDAVYFNSSSGWQLVLVESGSILVLTTIYKTPVTSYCSAA</sequence>
<keyword evidence="1" id="KW-0614">Plasmid</keyword>
<dbReference type="EMBL" id="CP152382">
    <property type="protein sequence ID" value="XAF56269.1"/>
    <property type="molecule type" value="Genomic_DNA"/>
</dbReference>
<evidence type="ECO:0000313" key="1">
    <source>
        <dbReference type="EMBL" id="XAF56269.1"/>
    </source>
</evidence>
<name>A0ABZ3E986_9GAMM</name>
<evidence type="ECO:0000313" key="2">
    <source>
        <dbReference type="Proteomes" id="UP001445268"/>
    </source>
</evidence>
<dbReference type="Proteomes" id="UP001445268">
    <property type="component" value="Plasmid unnamed2"/>
</dbReference>
<evidence type="ECO:0008006" key="3">
    <source>
        <dbReference type="Google" id="ProtNLM"/>
    </source>
</evidence>